<dbReference type="GO" id="GO:0005524">
    <property type="term" value="F:ATP binding"/>
    <property type="evidence" value="ECO:0007669"/>
    <property type="project" value="UniProtKB-KW"/>
</dbReference>
<evidence type="ECO:0000256" key="10">
    <source>
        <dbReference type="ARBA" id="ARBA00064003"/>
    </source>
</evidence>
<dbReference type="InterPro" id="IPR036097">
    <property type="entry name" value="HisK_dim/P_sf"/>
</dbReference>
<evidence type="ECO:0000313" key="17">
    <source>
        <dbReference type="EMBL" id="TCI11928.1"/>
    </source>
</evidence>
<comment type="subcellular location">
    <subcellularLocation>
        <location evidence="2">Cell inner membrane</location>
        <topology evidence="2">Multi-pass membrane protein</topology>
    </subcellularLocation>
</comment>
<evidence type="ECO:0000256" key="12">
    <source>
        <dbReference type="PROSITE-ProRule" id="PRU00110"/>
    </source>
</evidence>
<dbReference type="Pfam" id="PF00072">
    <property type="entry name" value="Response_reg"/>
    <property type="match status" value="1"/>
</dbReference>
<feature type="domain" description="Response regulatory" evidence="15">
    <location>
        <begin position="1076"/>
        <end position="1194"/>
    </location>
</feature>
<protein>
    <recommendedName>
        <fullName evidence="11">Sensory/regulatory protein RpfC</fullName>
        <ecNumber evidence="3">2.7.13.3</ecNumber>
    </recommendedName>
</protein>
<dbReference type="PANTHER" id="PTHR45339">
    <property type="entry name" value="HYBRID SIGNAL TRANSDUCTION HISTIDINE KINASE J"/>
    <property type="match status" value="1"/>
</dbReference>
<keyword evidence="5" id="KW-0808">Transferase</keyword>
<dbReference type="SUPFAM" id="SSF47226">
    <property type="entry name" value="Histidine-containing phosphotransfer domain, HPT domain"/>
    <property type="match status" value="1"/>
</dbReference>
<dbReference type="Gene3D" id="3.30.565.10">
    <property type="entry name" value="Histidine kinase-like ATPase, C-terminal domain"/>
    <property type="match status" value="1"/>
</dbReference>
<evidence type="ECO:0000256" key="6">
    <source>
        <dbReference type="ARBA" id="ARBA00022741"/>
    </source>
</evidence>
<dbReference type="Pfam" id="PF02518">
    <property type="entry name" value="HATPase_c"/>
    <property type="match status" value="1"/>
</dbReference>
<evidence type="ECO:0000256" key="11">
    <source>
        <dbReference type="ARBA" id="ARBA00068150"/>
    </source>
</evidence>
<dbReference type="PROSITE" id="PS50894">
    <property type="entry name" value="HPT"/>
    <property type="match status" value="1"/>
</dbReference>
<dbReference type="Pfam" id="PF00497">
    <property type="entry name" value="SBP_bac_3"/>
    <property type="match status" value="2"/>
</dbReference>
<dbReference type="PRINTS" id="PR00344">
    <property type="entry name" value="BCTRLSENSOR"/>
</dbReference>
<comment type="caution">
    <text evidence="17">The sequence shown here is derived from an EMBL/GenBank/DDBJ whole genome shotgun (WGS) entry which is preliminary data.</text>
</comment>
<keyword evidence="6" id="KW-0547">Nucleotide-binding</keyword>
<evidence type="ECO:0000256" key="2">
    <source>
        <dbReference type="ARBA" id="ARBA00004429"/>
    </source>
</evidence>
<dbReference type="SUPFAM" id="SSF52172">
    <property type="entry name" value="CheY-like"/>
    <property type="match status" value="1"/>
</dbReference>
<dbReference type="SMART" id="SM00062">
    <property type="entry name" value="PBPb"/>
    <property type="match status" value="2"/>
</dbReference>
<evidence type="ECO:0000256" key="9">
    <source>
        <dbReference type="ARBA" id="ARBA00023012"/>
    </source>
</evidence>
<dbReference type="SUPFAM" id="SSF55785">
    <property type="entry name" value="PYP-like sensor domain (PAS domain)"/>
    <property type="match status" value="1"/>
</dbReference>
<dbReference type="CDD" id="cd01007">
    <property type="entry name" value="PBP2_BvgS_HisK_like"/>
    <property type="match status" value="2"/>
</dbReference>
<dbReference type="CDD" id="cd00082">
    <property type="entry name" value="HisKA"/>
    <property type="match status" value="1"/>
</dbReference>
<feature type="modified residue" description="Phosphohistidine" evidence="12">
    <location>
        <position position="1261"/>
    </location>
</feature>
<dbReference type="GO" id="GO:0000155">
    <property type="term" value="F:phosphorelay sensor kinase activity"/>
    <property type="evidence" value="ECO:0007669"/>
    <property type="project" value="InterPro"/>
</dbReference>
<dbReference type="InterPro" id="IPR036641">
    <property type="entry name" value="HPT_dom_sf"/>
</dbReference>
<dbReference type="Gene3D" id="3.30.450.20">
    <property type="entry name" value="PAS domain"/>
    <property type="match status" value="1"/>
</dbReference>
<dbReference type="CDD" id="cd17546">
    <property type="entry name" value="REC_hyHK_CKI1_RcsC-like"/>
    <property type="match status" value="1"/>
</dbReference>
<keyword evidence="7" id="KW-0418">Kinase</keyword>
<dbReference type="InterPro" id="IPR011006">
    <property type="entry name" value="CheY-like_superfamily"/>
</dbReference>
<dbReference type="InterPro" id="IPR003661">
    <property type="entry name" value="HisK_dim/P_dom"/>
</dbReference>
<dbReference type="CDD" id="cd16922">
    <property type="entry name" value="HATPase_EvgS-ArcB-TorS-like"/>
    <property type="match status" value="1"/>
</dbReference>
<keyword evidence="4 13" id="KW-0597">Phosphoprotein</keyword>
<dbReference type="SMART" id="SM00388">
    <property type="entry name" value="HisKA"/>
    <property type="match status" value="1"/>
</dbReference>
<dbReference type="InterPro" id="IPR005467">
    <property type="entry name" value="His_kinase_dom"/>
</dbReference>
<proteinExistence type="predicted"/>
<dbReference type="Gene3D" id="3.40.190.10">
    <property type="entry name" value="Periplasmic binding protein-like II"/>
    <property type="match status" value="4"/>
</dbReference>
<dbReference type="EC" id="2.7.13.3" evidence="3"/>
<dbReference type="InterPro" id="IPR036890">
    <property type="entry name" value="HATPase_C_sf"/>
</dbReference>
<gene>
    <name evidence="17" type="ORF">EZM97_00715</name>
</gene>
<dbReference type="InterPro" id="IPR008207">
    <property type="entry name" value="Sig_transdc_His_kin_Hpt_dom"/>
</dbReference>
<dbReference type="SUPFAM" id="SSF53850">
    <property type="entry name" value="Periplasmic binding protein-like II"/>
    <property type="match status" value="2"/>
</dbReference>
<dbReference type="FunFam" id="1.10.287.130:FF:000002">
    <property type="entry name" value="Two-component osmosensing histidine kinase"/>
    <property type="match status" value="1"/>
</dbReference>
<dbReference type="PROSITE" id="PS50109">
    <property type="entry name" value="HIS_KIN"/>
    <property type="match status" value="1"/>
</dbReference>
<dbReference type="InterPro" id="IPR003594">
    <property type="entry name" value="HATPase_dom"/>
</dbReference>
<keyword evidence="9" id="KW-0902">Two-component regulatory system</keyword>
<accession>A0A4R0YY39</accession>
<dbReference type="Gene3D" id="1.20.120.160">
    <property type="entry name" value="HPT domain"/>
    <property type="match status" value="1"/>
</dbReference>
<dbReference type="Proteomes" id="UP000291822">
    <property type="component" value="Unassembled WGS sequence"/>
</dbReference>
<evidence type="ECO:0000313" key="18">
    <source>
        <dbReference type="Proteomes" id="UP000291822"/>
    </source>
</evidence>
<evidence type="ECO:0000259" key="16">
    <source>
        <dbReference type="PROSITE" id="PS50894"/>
    </source>
</evidence>
<evidence type="ECO:0000259" key="14">
    <source>
        <dbReference type="PROSITE" id="PS50109"/>
    </source>
</evidence>
<dbReference type="Pfam" id="PF00512">
    <property type="entry name" value="HisKA"/>
    <property type="match status" value="1"/>
</dbReference>
<keyword evidence="8" id="KW-0067">ATP-binding</keyword>
<reference evidence="17 18" key="1">
    <citation type="submission" date="2019-02" db="EMBL/GenBank/DDBJ databases">
        <title>Dyella amyloliquefaciens sp. nov., isolated from forest soil.</title>
        <authorList>
            <person name="Gao Z.-H."/>
            <person name="Qiu L.-H."/>
        </authorList>
    </citation>
    <scope>NUCLEOTIDE SEQUENCE [LARGE SCALE GENOMIC DNA]</scope>
    <source>
        <strain evidence="17 18">KACC 12747</strain>
    </source>
</reference>
<dbReference type="InterPro" id="IPR001638">
    <property type="entry name" value="Solute-binding_3/MltF_N"/>
</dbReference>
<keyword evidence="18" id="KW-1185">Reference proteome</keyword>
<evidence type="ECO:0000256" key="4">
    <source>
        <dbReference type="ARBA" id="ARBA00022553"/>
    </source>
</evidence>
<sequence length="1321" mass="146386">MRNRHASQSISAHRQRIAQAFVRGRTGYASRGCWMLLLACLLLLFLGQARASDLELSDAERTWLREHPTIVVGTFAEGFPPFEMIVNGKIDGVGPSYLGELSRQLGVQVRYKVYPTWQAVVDAARAGDIDLVMNLSPTPDRAAFLYFSRPYFEHLPVLVTRQDNSRLNDITGIRPGTRLAALEGDATAEVAQRHFAGVDMVYAASMQDVMHLVASGRADACIEDPFVVRAAIFKAGLQRQLRVGPPVSLPIATLGFAAAKDRAPLIDALDRALERLSAEDHARLRMPWLDVDTPDGPADSVSIPLSEAERVWLSKVPPLRVAFDSTSPPYTLLDRNGRPAGIANDYLREVARSLRLRLTYVPAANWAEAKQLMRDGKVDILPVISPNTEGSATMSFSMAYLDYPVMIVTRADDTSIVGVLDLRGKRVAANTSKFSVRTVTDRLQDTSVIEVPTTESGLARVADGKVDAFVGDFANVDYLIREHFAGRLKIAAPTDDFVVLGMGVSKAYAPLVPLINRVLMNIPERRHQAIRNTWLASRYTYGGSWQEIVRKTLPVTTLVLAFLLIITYAYFRLRRETRQRQRTEEQLTDITLSLPVVVYKFRYARERGVQFLFVGGNPEPIFGIPAETFLIDEPRALQTVLEEDRAPLMEEVDRSAQSLDPLHAEIRVNVGDDVRWVSTRAIPRRDGDAVVFNGYWVDVTEQRMQADQLARAKEQAEAATQAKTEFLVTMSHEIRTPMSGVIGMLELLGHTSLNEEQRQMLGTVETSATALLQILDDVLDFSKIEAGRLTIEYVPVSLRDLVDSTVSILSAPAHRKGLSLGVCVDHRLAAEVSAENVRLRQVLLNLLSNAIKFTMLGSVRLDVTVLEDDGEHQRVRFSVIDTGIGMSPDQVERLFAPFTQAESSTTRRYGGTGLGLYICRRLVQLMGGDIALDSKLDRGTTVHVDLWVPLFQRRFGPHPLHGRRAAMAIHDEKVTRSIAENLLALGMEVVQDGDAADILFEDVDGSASPTRHAARIGVTRAPDPHGYATTTDGIVITSNPIKWSTFAMACRLALGLGASDSTPAPALLIARGAGQRVLVAEDSPINQALIAAQLDKLGYVCDVVGNGQEALQTLERSDYCVLVTDCHMPVMDGYELARTVRRKERDTGRHLHIIAMTANAVTGEMERCREAGMDDFVSKPVRMAELRQRLEQALDQPKDDEVTAMTEDIDIDMTMLRECFGDDAVIRTLIERFVATTRTDLAMLDTLIAERRCADVAHWVHRLLGGLQVFGASSLNEEGARLELAMRSEARYERLPDASRFRHRVAVYMDRLDALGQELTT</sequence>
<dbReference type="SUPFAM" id="SSF55874">
    <property type="entry name" value="ATPase domain of HSP90 chaperone/DNA topoisomerase II/histidine kinase"/>
    <property type="match status" value="1"/>
</dbReference>
<evidence type="ECO:0000256" key="1">
    <source>
        <dbReference type="ARBA" id="ARBA00000085"/>
    </source>
</evidence>
<dbReference type="Gene3D" id="1.10.287.130">
    <property type="match status" value="1"/>
</dbReference>
<comment type="catalytic activity">
    <reaction evidence="1">
        <text>ATP + protein L-histidine = ADP + protein N-phospho-L-histidine.</text>
        <dbReference type="EC" id="2.7.13.3"/>
    </reaction>
</comment>
<organism evidence="17 18">
    <name type="scientific">Dyella soli</name>
    <dbReference type="NCBI Taxonomy" id="522319"/>
    <lineage>
        <taxon>Bacteria</taxon>
        <taxon>Pseudomonadati</taxon>
        <taxon>Pseudomonadota</taxon>
        <taxon>Gammaproteobacteria</taxon>
        <taxon>Lysobacterales</taxon>
        <taxon>Rhodanobacteraceae</taxon>
        <taxon>Dyella</taxon>
    </lineage>
</organism>
<evidence type="ECO:0000256" key="8">
    <source>
        <dbReference type="ARBA" id="ARBA00022840"/>
    </source>
</evidence>
<feature type="modified residue" description="4-aspartylphosphate" evidence="13">
    <location>
        <position position="1125"/>
    </location>
</feature>
<evidence type="ECO:0000256" key="7">
    <source>
        <dbReference type="ARBA" id="ARBA00022777"/>
    </source>
</evidence>
<dbReference type="GO" id="GO:0005886">
    <property type="term" value="C:plasma membrane"/>
    <property type="evidence" value="ECO:0007669"/>
    <property type="project" value="UniProtKB-SubCell"/>
</dbReference>
<evidence type="ECO:0000259" key="15">
    <source>
        <dbReference type="PROSITE" id="PS50110"/>
    </source>
</evidence>
<dbReference type="Gene3D" id="3.40.50.2300">
    <property type="match status" value="1"/>
</dbReference>
<dbReference type="SMART" id="SM00387">
    <property type="entry name" value="HATPase_c"/>
    <property type="match status" value="1"/>
</dbReference>
<name>A0A4R0YY39_9GAMM</name>
<dbReference type="FunFam" id="3.30.565.10:FF:000010">
    <property type="entry name" value="Sensor histidine kinase RcsC"/>
    <property type="match status" value="1"/>
</dbReference>
<dbReference type="InterPro" id="IPR004358">
    <property type="entry name" value="Sig_transdc_His_kin-like_C"/>
</dbReference>
<evidence type="ECO:0000256" key="13">
    <source>
        <dbReference type="PROSITE-ProRule" id="PRU00169"/>
    </source>
</evidence>
<evidence type="ECO:0000256" key="3">
    <source>
        <dbReference type="ARBA" id="ARBA00012438"/>
    </source>
</evidence>
<dbReference type="SUPFAM" id="SSF47384">
    <property type="entry name" value="Homodimeric domain of signal transducing histidine kinase"/>
    <property type="match status" value="1"/>
</dbReference>
<dbReference type="InterPro" id="IPR001789">
    <property type="entry name" value="Sig_transdc_resp-reg_receiver"/>
</dbReference>
<dbReference type="PROSITE" id="PS50110">
    <property type="entry name" value="RESPONSE_REGULATORY"/>
    <property type="match status" value="1"/>
</dbReference>
<dbReference type="PANTHER" id="PTHR45339:SF5">
    <property type="entry name" value="HISTIDINE KINASE"/>
    <property type="match status" value="1"/>
</dbReference>
<evidence type="ECO:0000256" key="5">
    <source>
        <dbReference type="ARBA" id="ARBA00022679"/>
    </source>
</evidence>
<dbReference type="RefSeq" id="WP_131151293.1">
    <property type="nucleotide sequence ID" value="NZ_SJTG01000001.1"/>
</dbReference>
<feature type="domain" description="HPt" evidence="16">
    <location>
        <begin position="1222"/>
        <end position="1321"/>
    </location>
</feature>
<dbReference type="SMART" id="SM00448">
    <property type="entry name" value="REC"/>
    <property type="match status" value="1"/>
</dbReference>
<feature type="domain" description="Histidine kinase" evidence="14">
    <location>
        <begin position="729"/>
        <end position="950"/>
    </location>
</feature>
<dbReference type="InterPro" id="IPR035965">
    <property type="entry name" value="PAS-like_dom_sf"/>
</dbReference>
<comment type="subunit">
    <text evidence="10">At low DSF concentrations, interacts with RpfF.</text>
</comment>
<dbReference type="EMBL" id="SJTG01000001">
    <property type="protein sequence ID" value="TCI11928.1"/>
    <property type="molecule type" value="Genomic_DNA"/>
</dbReference>